<gene>
    <name evidence="1" type="ORF">Ga0080559_TMP5223</name>
</gene>
<dbReference type="Proteomes" id="UP000186559">
    <property type="component" value="Plasmid pTPRO6"/>
</dbReference>
<evidence type="ECO:0000313" key="2">
    <source>
        <dbReference type="Proteomes" id="UP000186559"/>
    </source>
</evidence>
<reference evidence="1 2" key="1">
    <citation type="submission" date="2016-03" db="EMBL/GenBank/DDBJ databases">
        <title>Deep-sea bacteria in the southern Pacific.</title>
        <authorList>
            <person name="Tang K."/>
        </authorList>
    </citation>
    <scope>NUCLEOTIDE SEQUENCE [LARGE SCALE GENOMIC DNA]</scope>
    <source>
        <strain evidence="1 2">JLT2016</strain>
        <plasmid evidence="2">Plasmid ptpro6</plasmid>
    </source>
</reference>
<sequence length="122" mass="13476">MIGTRVTAEEYAAFKALMEAEGLTPSDGMRRLMRLAVGALDLRVEEIEALAQSRRELVAVGRNLNQMTQLANSGRLKWNARDGKTVAQLDARVSDLTEALTTFINVARRRTLVEVAFPGEDT</sequence>
<accession>A0A1U7DDX5</accession>
<dbReference type="AlphaFoldDB" id="A0A1U7DDX5"/>
<dbReference type="Pfam" id="PF21983">
    <property type="entry name" value="NikA-like"/>
    <property type="match status" value="1"/>
</dbReference>
<dbReference type="InterPro" id="IPR053842">
    <property type="entry name" value="NikA-like"/>
</dbReference>
<name>A0A1U7DDX5_9RHOB</name>
<geneLocation type="plasmid" evidence="2">
    <name>ptpro6</name>
</geneLocation>
<evidence type="ECO:0000313" key="1">
    <source>
        <dbReference type="EMBL" id="APX26323.1"/>
    </source>
</evidence>
<keyword evidence="2" id="KW-1185">Reference proteome</keyword>
<proteinExistence type="predicted"/>
<dbReference type="EMBL" id="CP014802">
    <property type="protein sequence ID" value="APX26323.1"/>
    <property type="molecule type" value="Genomic_DNA"/>
</dbReference>
<dbReference type="KEGG" id="tpro:Ga0080559_TMP5223"/>
<keyword evidence="1" id="KW-0614">Plasmid</keyword>
<protein>
    <submittedName>
        <fullName evidence="1">Uncharacterized protein</fullName>
    </submittedName>
</protein>
<organism evidence="1 2">
    <name type="scientific">Salipiger profundus</name>
    <dbReference type="NCBI Taxonomy" id="1229727"/>
    <lineage>
        <taxon>Bacteria</taxon>
        <taxon>Pseudomonadati</taxon>
        <taxon>Pseudomonadota</taxon>
        <taxon>Alphaproteobacteria</taxon>
        <taxon>Rhodobacterales</taxon>
        <taxon>Roseobacteraceae</taxon>
        <taxon>Salipiger</taxon>
    </lineage>
</organism>